<evidence type="ECO:0000313" key="14">
    <source>
        <dbReference type="Proteomes" id="UP000182944"/>
    </source>
</evidence>
<dbReference type="InterPro" id="IPR023346">
    <property type="entry name" value="Lysozyme-like_dom_sf"/>
</dbReference>
<reference evidence="14" key="1">
    <citation type="submission" date="2016-10" db="EMBL/GenBank/DDBJ databases">
        <authorList>
            <person name="Varghese N."/>
            <person name="Submissions S."/>
        </authorList>
    </citation>
    <scope>NUCLEOTIDE SEQUENCE [LARGE SCALE GENOMIC DNA]</scope>
    <source>
        <strain evidence="14">DSM 29303</strain>
    </source>
</reference>
<evidence type="ECO:0000256" key="8">
    <source>
        <dbReference type="ARBA" id="ARBA00022989"/>
    </source>
</evidence>
<dbReference type="Gene3D" id="1.10.3810.10">
    <property type="entry name" value="Biosynthetic peptidoglycan transglycosylase-like"/>
    <property type="match status" value="1"/>
</dbReference>
<dbReference type="InterPro" id="IPR001264">
    <property type="entry name" value="Glyco_trans_51"/>
</dbReference>
<comment type="function">
    <text evidence="11">Peptidoglycan polymerase that catalyzes glycan chain elongation from lipid-linked precursors.</text>
</comment>
<comment type="catalytic activity">
    <reaction evidence="11">
        <text>[GlcNAc-(1-&gt;4)-Mur2Ac(oyl-L-Ala-gamma-D-Glu-L-Lys-D-Ala-D-Ala)](n)-di-trans,octa-cis-undecaprenyl diphosphate + beta-D-GlcNAc-(1-&gt;4)-Mur2Ac(oyl-L-Ala-gamma-D-Glu-L-Lys-D-Ala-D-Ala)-di-trans,octa-cis-undecaprenyl diphosphate = [GlcNAc-(1-&gt;4)-Mur2Ac(oyl-L-Ala-gamma-D-Glu-L-Lys-D-Ala-D-Ala)](n+1)-di-trans,octa-cis-undecaprenyl diphosphate + di-trans,octa-cis-undecaprenyl diphosphate + H(+)</text>
        <dbReference type="Rhea" id="RHEA:23708"/>
        <dbReference type="Rhea" id="RHEA-COMP:9602"/>
        <dbReference type="Rhea" id="RHEA-COMP:9603"/>
        <dbReference type="ChEBI" id="CHEBI:15378"/>
        <dbReference type="ChEBI" id="CHEBI:58405"/>
        <dbReference type="ChEBI" id="CHEBI:60033"/>
        <dbReference type="ChEBI" id="CHEBI:78435"/>
        <dbReference type="EC" id="2.4.99.28"/>
    </reaction>
</comment>
<keyword evidence="2 11" id="KW-0997">Cell inner membrane</keyword>
<dbReference type="GO" id="GO:0008955">
    <property type="term" value="F:peptidoglycan glycosyltransferase activity"/>
    <property type="evidence" value="ECO:0007669"/>
    <property type="project" value="UniProtKB-UniRule"/>
</dbReference>
<sequence>MFRAPASPSLDDADGRPRRSPLAWAVRYAGRLGGRVGLAMLGLVLLYGWVVNPPTTLTILTEGTRIDRRWTPADDIAPVMLRAVVAAEDANFCQHWGFDMTEIRRVIARGETRGASTLSQQTAKNVFLWQGRSWVRKALETLYTPMIEAVWTKRRILEVYLNVAEFGPGVFGVHAAAAHHFRTTPDRLSPAQAAALAAVLPAPKSRTARPGSSRARAIADGAETIRRDGRAACFER</sequence>
<dbReference type="EC" id="2.4.99.28" evidence="11"/>
<keyword evidence="4 11" id="KW-0808">Transferase</keyword>
<dbReference type="SUPFAM" id="SSF53955">
    <property type="entry name" value="Lysozyme-like"/>
    <property type="match status" value="1"/>
</dbReference>
<dbReference type="OrthoDB" id="9766909at2"/>
<accession>A0A1H2TV14</accession>
<keyword evidence="9 11" id="KW-0472">Membrane</keyword>
<keyword evidence="10 11" id="KW-0961">Cell wall biogenesis/degradation</keyword>
<dbReference type="InterPro" id="IPR011812">
    <property type="entry name" value="Pep_trsgly"/>
</dbReference>
<keyword evidence="8 11" id="KW-1133">Transmembrane helix</keyword>
<evidence type="ECO:0000256" key="4">
    <source>
        <dbReference type="ARBA" id="ARBA00022679"/>
    </source>
</evidence>
<dbReference type="PANTHER" id="PTHR30400:SF0">
    <property type="entry name" value="BIOSYNTHETIC PEPTIDOGLYCAN TRANSGLYCOSYLASE"/>
    <property type="match status" value="1"/>
</dbReference>
<dbReference type="EMBL" id="FNNA01000001">
    <property type="protein sequence ID" value="SDW47735.1"/>
    <property type="molecule type" value="Genomic_DNA"/>
</dbReference>
<comment type="similarity">
    <text evidence="11">Belongs to the glycosyltransferase 51 family.</text>
</comment>
<comment type="pathway">
    <text evidence="11">Cell wall biogenesis; peptidoglycan biosynthesis.</text>
</comment>
<dbReference type="RefSeq" id="WP_139305913.1">
    <property type="nucleotide sequence ID" value="NZ_FNNA01000001.1"/>
</dbReference>
<dbReference type="InterPro" id="IPR036950">
    <property type="entry name" value="PBP_transglycosylase"/>
</dbReference>
<dbReference type="Proteomes" id="UP000182944">
    <property type="component" value="Unassembled WGS sequence"/>
</dbReference>
<protein>
    <recommendedName>
        <fullName evidence="11">Biosynthetic peptidoglycan transglycosylase</fullName>
        <ecNumber evidence="11">2.4.99.28</ecNumber>
    </recommendedName>
    <alternativeName>
        <fullName evidence="11">Glycan polymerase</fullName>
    </alternativeName>
    <alternativeName>
        <fullName evidence="11">Peptidoglycan glycosyltransferase MtgA</fullName>
        <shortName evidence="11">PGT</shortName>
    </alternativeName>
</protein>
<evidence type="ECO:0000256" key="3">
    <source>
        <dbReference type="ARBA" id="ARBA00022676"/>
    </source>
</evidence>
<evidence type="ECO:0000256" key="2">
    <source>
        <dbReference type="ARBA" id="ARBA00022519"/>
    </source>
</evidence>
<keyword evidence="5 11" id="KW-0812">Transmembrane</keyword>
<dbReference type="UniPathway" id="UPA00219"/>
<evidence type="ECO:0000256" key="11">
    <source>
        <dbReference type="HAMAP-Rule" id="MF_00766"/>
    </source>
</evidence>
<organism evidence="13 14">
    <name type="scientific">Paracoccus sanguinis</name>
    <dbReference type="NCBI Taxonomy" id="1545044"/>
    <lineage>
        <taxon>Bacteria</taxon>
        <taxon>Pseudomonadati</taxon>
        <taxon>Pseudomonadota</taxon>
        <taxon>Alphaproteobacteria</taxon>
        <taxon>Rhodobacterales</taxon>
        <taxon>Paracoccaceae</taxon>
        <taxon>Paracoccus</taxon>
    </lineage>
</organism>
<dbReference type="GO" id="GO:0016763">
    <property type="term" value="F:pentosyltransferase activity"/>
    <property type="evidence" value="ECO:0007669"/>
    <property type="project" value="InterPro"/>
</dbReference>
<dbReference type="GO" id="GO:0009252">
    <property type="term" value="P:peptidoglycan biosynthetic process"/>
    <property type="evidence" value="ECO:0007669"/>
    <property type="project" value="UniProtKB-UniRule"/>
</dbReference>
<evidence type="ECO:0000256" key="1">
    <source>
        <dbReference type="ARBA" id="ARBA00022475"/>
    </source>
</evidence>
<evidence type="ECO:0000256" key="10">
    <source>
        <dbReference type="ARBA" id="ARBA00023316"/>
    </source>
</evidence>
<dbReference type="GO" id="GO:0008360">
    <property type="term" value="P:regulation of cell shape"/>
    <property type="evidence" value="ECO:0007669"/>
    <property type="project" value="UniProtKB-KW"/>
</dbReference>
<dbReference type="NCBIfam" id="TIGR02070">
    <property type="entry name" value="mono_pep_trsgly"/>
    <property type="match status" value="1"/>
</dbReference>
<dbReference type="GO" id="GO:0071555">
    <property type="term" value="P:cell wall organization"/>
    <property type="evidence" value="ECO:0007669"/>
    <property type="project" value="UniProtKB-KW"/>
</dbReference>
<name>A0A1H2TV14_9RHOB</name>
<keyword evidence="7 11" id="KW-0573">Peptidoglycan synthesis</keyword>
<evidence type="ECO:0000259" key="12">
    <source>
        <dbReference type="Pfam" id="PF00912"/>
    </source>
</evidence>
<dbReference type="AlphaFoldDB" id="A0A1H2TV14"/>
<dbReference type="GO" id="GO:0009274">
    <property type="term" value="C:peptidoglycan-based cell wall"/>
    <property type="evidence" value="ECO:0007669"/>
    <property type="project" value="InterPro"/>
</dbReference>
<keyword evidence="6 11" id="KW-0133">Cell shape</keyword>
<dbReference type="GO" id="GO:0005886">
    <property type="term" value="C:plasma membrane"/>
    <property type="evidence" value="ECO:0007669"/>
    <property type="project" value="UniProtKB-SubCell"/>
</dbReference>
<proteinExistence type="inferred from homology"/>
<keyword evidence="14" id="KW-1185">Reference proteome</keyword>
<dbReference type="STRING" id="1545044.SAMN05444276_1011087"/>
<gene>
    <name evidence="11" type="primary">mtgA</name>
    <name evidence="13" type="ORF">SAMN05444276_1011087</name>
</gene>
<evidence type="ECO:0000256" key="9">
    <source>
        <dbReference type="ARBA" id="ARBA00023136"/>
    </source>
</evidence>
<evidence type="ECO:0000256" key="6">
    <source>
        <dbReference type="ARBA" id="ARBA00022960"/>
    </source>
</evidence>
<dbReference type="HAMAP" id="MF_00766">
    <property type="entry name" value="PGT_MtgA"/>
    <property type="match status" value="1"/>
</dbReference>
<keyword evidence="3 11" id="KW-0328">Glycosyltransferase</keyword>
<evidence type="ECO:0000256" key="7">
    <source>
        <dbReference type="ARBA" id="ARBA00022984"/>
    </source>
</evidence>
<evidence type="ECO:0000313" key="13">
    <source>
        <dbReference type="EMBL" id="SDW47735.1"/>
    </source>
</evidence>
<keyword evidence="1 11" id="KW-1003">Cell membrane</keyword>
<evidence type="ECO:0000256" key="5">
    <source>
        <dbReference type="ARBA" id="ARBA00022692"/>
    </source>
</evidence>
<comment type="subcellular location">
    <subcellularLocation>
        <location evidence="11">Cell inner membrane</location>
        <topology evidence="11">Single-pass membrane protein</topology>
    </subcellularLocation>
</comment>
<dbReference type="Pfam" id="PF00912">
    <property type="entry name" value="Transgly"/>
    <property type="match status" value="1"/>
</dbReference>
<feature type="domain" description="Glycosyl transferase family 51" evidence="12">
    <location>
        <begin position="64"/>
        <end position="210"/>
    </location>
</feature>
<dbReference type="PANTHER" id="PTHR30400">
    <property type="entry name" value="MONOFUNCTIONAL BIOSYNTHETIC PEPTIDOGLYCAN TRANSGLYCOSYLASE"/>
    <property type="match status" value="1"/>
</dbReference>